<dbReference type="InterPro" id="IPR000917">
    <property type="entry name" value="Sulfatase_N"/>
</dbReference>
<dbReference type="RefSeq" id="WP_099905815.1">
    <property type="nucleotide sequence ID" value="NZ_BPQJ01000004.1"/>
</dbReference>
<dbReference type="AlphaFoldDB" id="A0AA37H7X5"/>
<proteinExistence type="predicted"/>
<feature type="domain" description="Sulfatase N-terminal" evidence="2">
    <location>
        <begin position="173"/>
        <end position="336"/>
    </location>
</feature>
<keyword evidence="4" id="KW-1185">Reference proteome</keyword>
<dbReference type="InterPro" id="IPR017850">
    <property type="entry name" value="Alkaline_phosphatase_core_sf"/>
</dbReference>
<protein>
    <recommendedName>
        <fullName evidence="2">Sulfatase N-terminal domain-containing protein</fullName>
    </recommendedName>
</protein>
<dbReference type="SUPFAM" id="SSF53649">
    <property type="entry name" value="Alkaline phosphatase-like"/>
    <property type="match status" value="1"/>
</dbReference>
<reference evidence="3" key="2">
    <citation type="submission" date="2021-08" db="EMBL/GenBank/DDBJ databases">
        <authorList>
            <person name="Tani A."/>
            <person name="Ola A."/>
            <person name="Ogura Y."/>
            <person name="Katsura K."/>
            <person name="Hayashi T."/>
        </authorList>
    </citation>
    <scope>NUCLEOTIDE SEQUENCE</scope>
    <source>
        <strain evidence="3">JCM 32048</strain>
    </source>
</reference>
<dbReference type="Pfam" id="PF00884">
    <property type="entry name" value="Sulfatase"/>
    <property type="match status" value="1"/>
</dbReference>
<feature type="transmembrane region" description="Helical" evidence="1">
    <location>
        <begin position="86"/>
        <end position="105"/>
    </location>
</feature>
<feature type="transmembrane region" description="Helical" evidence="1">
    <location>
        <begin position="117"/>
        <end position="139"/>
    </location>
</feature>
<comment type="caution">
    <text evidence="3">The sequence shown here is derived from an EMBL/GenBank/DDBJ whole genome shotgun (WGS) entry which is preliminary data.</text>
</comment>
<dbReference type="EMBL" id="BPQJ01000004">
    <property type="protein sequence ID" value="GJD61051.1"/>
    <property type="molecule type" value="Genomic_DNA"/>
</dbReference>
<evidence type="ECO:0000259" key="2">
    <source>
        <dbReference type="Pfam" id="PF00884"/>
    </source>
</evidence>
<keyword evidence="1" id="KW-0472">Membrane</keyword>
<accession>A0AA37H7X5</accession>
<evidence type="ECO:0000313" key="4">
    <source>
        <dbReference type="Proteomes" id="UP001055286"/>
    </source>
</evidence>
<reference evidence="3" key="1">
    <citation type="journal article" date="2016" name="Front. Microbiol.">
        <title>Genome Sequence of the Piezophilic, Mesophilic Sulfate-Reducing Bacterium Desulfovibrio indicus J2T.</title>
        <authorList>
            <person name="Cao J."/>
            <person name="Maignien L."/>
            <person name="Shao Z."/>
            <person name="Alain K."/>
            <person name="Jebbar M."/>
        </authorList>
    </citation>
    <scope>NUCLEOTIDE SEQUENCE</scope>
    <source>
        <strain evidence="3">JCM 32048</strain>
    </source>
</reference>
<dbReference type="Gene3D" id="3.40.720.10">
    <property type="entry name" value="Alkaline Phosphatase, subunit A"/>
    <property type="match status" value="1"/>
</dbReference>
<name>A0AA37H7X5_9HYPH</name>
<gene>
    <name evidence="3" type="ORF">MPEAHAMD_1191</name>
</gene>
<keyword evidence="1" id="KW-0812">Transmembrane</keyword>
<organism evidence="3 4">
    <name type="scientific">Methylobacterium frigidaeris</name>
    <dbReference type="NCBI Taxonomy" id="2038277"/>
    <lineage>
        <taxon>Bacteria</taxon>
        <taxon>Pseudomonadati</taxon>
        <taxon>Pseudomonadota</taxon>
        <taxon>Alphaproteobacteria</taxon>
        <taxon>Hyphomicrobiales</taxon>
        <taxon>Methylobacteriaceae</taxon>
        <taxon>Methylobacterium</taxon>
    </lineage>
</organism>
<evidence type="ECO:0000256" key="1">
    <source>
        <dbReference type="SAM" id="Phobius"/>
    </source>
</evidence>
<dbReference type="Proteomes" id="UP001055286">
    <property type="component" value="Unassembled WGS sequence"/>
</dbReference>
<sequence length="424" mass="45054">MLPNALALAACAVAGVPTRTSAIALYAAIALLGGTLPGWALVLLVLPTMAFDLVFAVGRMFFLDAGALLGLIDADLLTTLLATRDYAAGALAATCVALAYLTFLVRAGPVMRRGSRPVFAAAVAALLIGDGLVNGSTAYDFGPLASFGKPFESGGVQSGFDALPDQPRPPRRVLMVMVESLGVLRDVTQRAILTAPFDDPALRRLYTVTTGTSAFFGSTASGEMRELCRTYRPHREVFAADDPTCLPGRFAARGYRTVSVHGYQAGFYGRAQWYPLAGFRTSLFGEALAPRFAKACGGPFPGPCDTDVAEVVEAEMAASEPSFVYWLTLNSHVPVPQGGATPRQDCGRPGSPFPDREVCTMVEFWQDVFAAVSRLALAYPATEILLVGDHAPPLWRRAARDAFEPGRVPWIRLAPIPVATAALP</sequence>
<keyword evidence="1" id="KW-1133">Transmembrane helix</keyword>
<evidence type="ECO:0000313" key="3">
    <source>
        <dbReference type="EMBL" id="GJD61051.1"/>
    </source>
</evidence>